<dbReference type="Proteomes" id="UP000823775">
    <property type="component" value="Unassembled WGS sequence"/>
</dbReference>
<evidence type="ECO:0000256" key="1">
    <source>
        <dbReference type="ARBA" id="ARBA00022821"/>
    </source>
</evidence>
<protein>
    <recommendedName>
        <fullName evidence="2">NB-ARC domain-containing protein</fullName>
    </recommendedName>
</protein>
<dbReference type="PANTHER" id="PTHR33463:SF198">
    <property type="entry name" value="RPP4C3"/>
    <property type="match status" value="1"/>
</dbReference>
<dbReference type="Pfam" id="PF00931">
    <property type="entry name" value="NB-ARC"/>
    <property type="match status" value="1"/>
</dbReference>
<accession>A0ABS8SBS3</accession>
<dbReference type="InterPro" id="IPR050905">
    <property type="entry name" value="Plant_NBS-LRR"/>
</dbReference>
<gene>
    <name evidence="3" type="ORF">HAX54_031168</name>
</gene>
<dbReference type="SUPFAM" id="SSF52540">
    <property type="entry name" value="P-loop containing nucleoside triphosphate hydrolases"/>
    <property type="match status" value="1"/>
</dbReference>
<evidence type="ECO:0000259" key="2">
    <source>
        <dbReference type="Pfam" id="PF00931"/>
    </source>
</evidence>
<dbReference type="InterPro" id="IPR027417">
    <property type="entry name" value="P-loop_NTPase"/>
</dbReference>
<reference evidence="3 4" key="1">
    <citation type="journal article" date="2021" name="BMC Genomics">
        <title>Datura genome reveals duplications of psychoactive alkaloid biosynthetic genes and high mutation rate following tissue culture.</title>
        <authorList>
            <person name="Rajewski A."/>
            <person name="Carter-House D."/>
            <person name="Stajich J."/>
            <person name="Litt A."/>
        </authorList>
    </citation>
    <scope>NUCLEOTIDE SEQUENCE [LARGE SCALE GENOMIC DNA]</scope>
    <source>
        <strain evidence="3">AR-01</strain>
    </source>
</reference>
<keyword evidence="1" id="KW-0611">Plant defense</keyword>
<evidence type="ECO:0000313" key="3">
    <source>
        <dbReference type="EMBL" id="MCD7456291.1"/>
    </source>
</evidence>
<name>A0ABS8SBS3_DATST</name>
<feature type="domain" description="NB-ARC" evidence="2">
    <location>
        <begin position="120"/>
        <end position="180"/>
    </location>
</feature>
<proteinExistence type="predicted"/>
<sequence length="297" mass="33581">MNIRSGVQQRAEAARINLQFISPNVEAWLTNVNTISADVGAVMRGRIVVERGCFYGWCPNSRSHHSLSRRAKSIELAVIDLQIEGDKHVNFPYPAPPAVGIEAIPINSDEEFDSRKLKEEEVMAALRDEGLTIIGICGMGGVGKKIRQRPKQERLFEEIVMVTVSQKSDLKRIQGEIARNRVNIKRGQFMKSWRSAAFKVNGCRQYPVNFNKLGIPNDSNHNSRCKVNLRTHLQSICETMEAQKIIEIGILSEKESYILFRRKADNSVDDLSLHHIAKTVAKECMGCRLQLLPFLVR</sequence>
<dbReference type="EMBL" id="JACEIK010000393">
    <property type="protein sequence ID" value="MCD7456291.1"/>
    <property type="molecule type" value="Genomic_DNA"/>
</dbReference>
<dbReference type="InterPro" id="IPR002182">
    <property type="entry name" value="NB-ARC"/>
</dbReference>
<comment type="caution">
    <text evidence="3">The sequence shown here is derived from an EMBL/GenBank/DDBJ whole genome shotgun (WGS) entry which is preliminary data.</text>
</comment>
<evidence type="ECO:0000313" key="4">
    <source>
        <dbReference type="Proteomes" id="UP000823775"/>
    </source>
</evidence>
<dbReference type="Gene3D" id="3.40.50.300">
    <property type="entry name" value="P-loop containing nucleotide triphosphate hydrolases"/>
    <property type="match status" value="1"/>
</dbReference>
<keyword evidence="4" id="KW-1185">Reference proteome</keyword>
<organism evidence="3 4">
    <name type="scientific">Datura stramonium</name>
    <name type="common">Jimsonweed</name>
    <name type="synonym">Common thornapple</name>
    <dbReference type="NCBI Taxonomy" id="4076"/>
    <lineage>
        <taxon>Eukaryota</taxon>
        <taxon>Viridiplantae</taxon>
        <taxon>Streptophyta</taxon>
        <taxon>Embryophyta</taxon>
        <taxon>Tracheophyta</taxon>
        <taxon>Spermatophyta</taxon>
        <taxon>Magnoliopsida</taxon>
        <taxon>eudicotyledons</taxon>
        <taxon>Gunneridae</taxon>
        <taxon>Pentapetalae</taxon>
        <taxon>asterids</taxon>
        <taxon>lamiids</taxon>
        <taxon>Solanales</taxon>
        <taxon>Solanaceae</taxon>
        <taxon>Solanoideae</taxon>
        <taxon>Datureae</taxon>
        <taxon>Datura</taxon>
    </lineage>
</organism>
<dbReference type="PANTHER" id="PTHR33463">
    <property type="entry name" value="NB-ARC DOMAIN-CONTAINING PROTEIN-RELATED"/>
    <property type="match status" value="1"/>
</dbReference>